<keyword evidence="5" id="KW-1185">Reference proteome</keyword>
<accession>A0A1M5X8D0</accession>
<feature type="domain" description="Bacterial Ig" evidence="2">
    <location>
        <begin position="509"/>
        <end position="581"/>
    </location>
</feature>
<sequence>MNAINFVIRTRAGAIERGVIGESDQGYLIEAGNGREISLNLHRSDMRGYDRAGNDLQITLADGRVIVLENYFDASGGGRLFLSTDGVLSEVAFAEGDGGVLFAQYGDVAAWGKWSPDDALIFYDRAEVIASDVVAGDDDGGVSMLAAGLLAGGGMLPWLGAGAAAAGAAAIISGDGDGDGDGGGGLVGSGGDSGGPKSPTVDDGEYKIGGDDLTDEDRTVLVSGTANDGDTVVVTIGDKTQTTTTGSDGTWEVIFSGPNFPADGTYTAIVIVTGSEGTETPLTGPTVIIDTTPPVVNVTGGTTSMGDIVTEVEFDGGVTVTGTTEIGASVVLIVGGVSHVADVDAQGGWSVFLESSVFQRGEYVSDISIVATDSFGNSTTITDGIEIDTVSGVTINTTTIETDGIINADERTDGVEITGTTDPGSTVVVEMNGYSRTALVDAQGNWTVTFIATELPVGEQMLTISATATDGVGNVSSTSGQVELDTWVRNFDITSQAGGADGVVNAAEAQQGLTVTGTTEPGASVTITLDGVSREGSVDAAGNWTVTFLPGELPGGEQTVTLTASSTDLAGNTAVETRSVVFDTDAGLLTISPAPIEGDDVVNEAEASDGVTITGTSTPNAIVDVTLDGVSKTVQTDAAGIWRANYLAGEIRPGEYEAQITAYTVDAAGNELTRSDTVMVDTFVRNFQVSANPVTADNIVNNSEQFNGVTLSGTTEPGASLSVTVEGITRVANVDAMGNWTVSFSAMDLPDGTYTTTAQISTQDAAGNTATTSKTFQVDTEVVPLTSTSQPGGPDGVVNAAEAAQGFVLTGQVEQGSSVTVTIGGMAMVAQVTAGGVWSVNVPESAIPSVNGQSVAINISATDAAGNTATITETMVVDTVTPNEPDMTAITRDQSQAVRGIVLETTDDTVAIDKVSSTGGNSGAQGVAFNAQDNSFTGETTYSFNQVVPDGSHLVVTATDSAGNSSGTYVVVDDPNTSQSNVTLAANIGGKKIDAIDLEFTEEASLSITEAQIVALTGQDNTVKVLGNSDDSVRITGATRTGTVVEDGEGYASYQLGDATVLIDDEITNVSTI</sequence>
<dbReference type="Pfam" id="PF17936">
    <property type="entry name" value="Big_6"/>
    <property type="match status" value="2"/>
</dbReference>
<dbReference type="Proteomes" id="UP000184221">
    <property type="component" value="Unassembled WGS sequence"/>
</dbReference>
<dbReference type="AlphaFoldDB" id="A0A1M5X8D0"/>
<dbReference type="InterPro" id="IPR013783">
    <property type="entry name" value="Ig-like_fold"/>
</dbReference>
<dbReference type="STRING" id="996342.SAMN05443551_3788"/>
<evidence type="ECO:0000313" key="4">
    <source>
        <dbReference type="EMBL" id="SHH95473.1"/>
    </source>
</evidence>
<dbReference type="Pfam" id="PF19077">
    <property type="entry name" value="Big_13"/>
    <property type="match status" value="1"/>
</dbReference>
<dbReference type="EMBL" id="FQXC01000005">
    <property type="protein sequence ID" value="SHH95473.1"/>
    <property type="molecule type" value="Genomic_DNA"/>
</dbReference>
<evidence type="ECO:0000259" key="3">
    <source>
        <dbReference type="Pfam" id="PF19077"/>
    </source>
</evidence>
<feature type="domain" description="Bacterial Ig" evidence="2">
    <location>
        <begin position="412"/>
        <end position="478"/>
    </location>
</feature>
<evidence type="ECO:0000259" key="2">
    <source>
        <dbReference type="Pfam" id="PF17936"/>
    </source>
</evidence>
<dbReference type="InterPro" id="IPR041498">
    <property type="entry name" value="Big_6"/>
</dbReference>
<evidence type="ECO:0000256" key="1">
    <source>
        <dbReference type="SAM" id="MobiDB-lite"/>
    </source>
</evidence>
<feature type="region of interest" description="Disordered" evidence="1">
    <location>
        <begin position="181"/>
        <end position="214"/>
    </location>
</feature>
<protein>
    <submittedName>
        <fullName evidence="4">Ig-like domain (Group 3)</fullName>
    </submittedName>
</protein>
<dbReference type="OrthoDB" id="7858035at2"/>
<reference evidence="4 5" key="1">
    <citation type="submission" date="2016-11" db="EMBL/GenBank/DDBJ databases">
        <authorList>
            <person name="Jaros S."/>
            <person name="Januszkiewicz K."/>
            <person name="Wedrychowicz H."/>
        </authorList>
    </citation>
    <scope>NUCLEOTIDE SEQUENCE [LARGE SCALE GENOMIC DNA]</scope>
    <source>
        <strain evidence="4 5">DSM 29431</strain>
    </source>
</reference>
<evidence type="ECO:0000313" key="5">
    <source>
        <dbReference type="Proteomes" id="UP000184221"/>
    </source>
</evidence>
<gene>
    <name evidence="4" type="ORF">SAMN05443551_3788</name>
</gene>
<feature type="domain" description="Bacterial Ig-like" evidence="3">
    <location>
        <begin position="697"/>
        <end position="780"/>
    </location>
</feature>
<dbReference type="RefSeq" id="WP_072779635.1">
    <property type="nucleotide sequence ID" value="NZ_FQXC01000005.1"/>
</dbReference>
<dbReference type="NCBIfam" id="NF033510">
    <property type="entry name" value="Ca_tandemer"/>
    <property type="match status" value="7"/>
</dbReference>
<proteinExistence type="predicted"/>
<dbReference type="Gene3D" id="2.60.40.10">
    <property type="entry name" value="Immunoglobulins"/>
    <property type="match status" value="7"/>
</dbReference>
<organism evidence="4 5">
    <name type="scientific">Marivita hallyeonensis</name>
    <dbReference type="NCBI Taxonomy" id="996342"/>
    <lineage>
        <taxon>Bacteria</taxon>
        <taxon>Pseudomonadati</taxon>
        <taxon>Pseudomonadota</taxon>
        <taxon>Alphaproteobacteria</taxon>
        <taxon>Rhodobacterales</taxon>
        <taxon>Roseobacteraceae</taxon>
        <taxon>Marivita</taxon>
    </lineage>
</organism>
<feature type="compositionally biased region" description="Gly residues" evidence="1">
    <location>
        <begin position="181"/>
        <end position="194"/>
    </location>
</feature>
<name>A0A1M5X8D0_9RHOB</name>
<dbReference type="InterPro" id="IPR044016">
    <property type="entry name" value="Big_13"/>
</dbReference>